<evidence type="ECO:0000256" key="1">
    <source>
        <dbReference type="ARBA" id="ARBA00022679"/>
    </source>
</evidence>
<dbReference type="CDD" id="cd08956">
    <property type="entry name" value="KR_3_FAS_SDR_x"/>
    <property type="match status" value="1"/>
</dbReference>
<dbReference type="Proteomes" id="UP001596956">
    <property type="component" value="Unassembled WGS sequence"/>
</dbReference>
<evidence type="ECO:0000259" key="3">
    <source>
        <dbReference type="SMART" id="SM00822"/>
    </source>
</evidence>
<dbReference type="PANTHER" id="PTHR43775:SF51">
    <property type="entry name" value="INACTIVE PHENOLPHTHIOCEROL SYNTHESIS POLYKETIDE SYNTHASE TYPE I PKS1-RELATED"/>
    <property type="match status" value="1"/>
</dbReference>
<protein>
    <submittedName>
        <fullName evidence="4">Beta-ketoacyl reductase</fullName>
    </submittedName>
</protein>
<evidence type="ECO:0000256" key="2">
    <source>
        <dbReference type="SAM" id="MobiDB-lite"/>
    </source>
</evidence>
<evidence type="ECO:0000313" key="4">
    <source>
        <dbReference type="EMBL" id="MFD0804073.1"/>
    </source>
</evidence>
<name>A0ABW3BNB9_9ACTN</name>
<sequence>LRGGEVYLARLVPAPPAPAWEPPAEAPRHRDAVDAGSREAPAAPLDANGTVLITGGTGTLGAAFARHLVTAHGAGRLLLAGRSGPMAPEAMDLVAELTGLGAEVEVRACDVADRAAVAELLATVPQERPLTAVIHAAGTLDDATLARLTPEQLDRVLDAKVDGAWHLHELTAGCDLAAFVLFSSAMGVLGGAGQANYAAANTFLDGLAHYRSARGLRATSLSWGLWGHSSAMTGHMGETELLRMRRAGVDTMDTGRGLALFDAALASDRPHLVPARLVGQGPAGPR</sequence>
<dbReference type="EMBL" id="JBHTHR010001333">
    <property type="protein sequence ID" value="MFD0804073.1"/>
    <property type="molecule type" value="Genomic_DNA"/>
</dbReference>
<dbReference type="InterPro" id="IPR057326">
    <property type="entry name" value="KR_dom"/>
</dbReference>
<dbReference type="Pfam" id="PF08659">
    <property type="entry name" value="KR"/>
    <property type="match status" value="1"/>
</dbReference>
<organism evidence="4 5">
    <name type="scientific">Streptomonospora algeriensis</name>
    <dbReference type="NCBI Taxonomy" id="995084"/>
    <lineage>
        <taxon>Bacteria</taxon>
        <taxon>Bacillati</taxon>
        <taxon>Actinomycetota</taxon>
        <taxon>Actinomycetes</taxon>
        <taxon>Streptosporangiales</taxon>
        <taxon>Nocardiopsidaceae</taxon>
        <taxon>Streptomonospora</taxon>
    </lineage>
</organism>
<dbReference type="SMART" id="SM00822">
    <property type="entry name" value="PKS_KR"/>
    <property type="match status" value="1"/>
</dbReference>
<dbReference type="PANTHER" id="PTHR43775">
    <property type="entry name" value="FATTY ACID SYNTHASE"/>
    <property type="match status" value="1"/>
</dbReference>
<feature type="domain" description="Ketoreductase" evidence="3">
    <location>
        <begin position="49"/>
        <end position="229"/>
    </location>
</feature>
<gene>
    <name evidence="4" type="ORF">ACFQZU_22540</name>
</gene>
<feature type="compositionally biased region" description="Basic and acidic residues" evidence="2">
    <location>
        <begin position="26"/>
        <end position="37"/>
    </location>
</feature>
<feature type="non-terminal residue" evidence="4">
    <location>
        <position position="286"/>
    </location>
</feature>
<feature type="region of interest" description="Disordered" evidence="2">
    <location>
        <begin position="17"/>
        <end position="43"/>
    </location>
</feature>
<accession>A0ABW3BNB9</accession>
<dbReference type="Gene3D" id="3.40.50.720">
    <property type="entry name" value="NAD(P)-binding Rossmann-like Domain"/>
    <property type="match status" value="1"/>
</dbReference>
<comment type="caution">
    <text evidence="4">The sequence shown here is derived from an EMBL/GenBank/DDBJ whole genome shotgun (WGS) entry which is preliminary data.</text>
</comment>
<keyword evidence="1" id="KW-0808">Transferase</keyword>
<dbReference type="InterPro" id="IPR013968">
    <property type="entry name" value="PKS_KR"/>
</dbReference>
<proteinExistence type="predicted"/>
<dbReference type="InterPro" id="IPR036291">
    <property type="entry name" value="NAD(P)-bd_dom_sf"/>
</dbReference>
<feature type="non-terminal residue" evidence="4">
    <location>
        <position position="1"/>
    </location>
</feature>
<dbReference type="InterPro" id="IPR050091">
    <property type="entry name" value="PKS_NRPS_Biosynth_Enz"/>
</dbReference>
<evidence type="ECO:0000313" key="5">
    <source>
        <dbReference type="Proteomes" id="UP001596956"/>
    </source>
</evidence>
<keyword evidence="5" id="KW-1185">Reference proteome</keyword>
<dbReference type="SUPFAM" id="SSF51735">
    <property type="entry name" value="NAD(P)-binding Rossmann-fold domains"/>
    <property type="match status" value="1"/>
</dbReference>
<reference evidence="5" key="1">
    <citation type="journal article" date="2019" name="Int. J. Syst. Evol. Microbiol.">
        <title>The Global Catalogue of Microorganisms (GCM) 10K type strain sequencing project: providing services to taxonomists for standard genome sequencing and annotation.</title>
        <authorList>
            <consortium name="The Broad Institute Genomics Platform"/>
            <consortium name="The Broad Institute Genome Sequencing Center for Infectious Disease"/>
            <person name="Wu L."/>
            <person name="Ma J."/>
        </authorList>
    </citation>
    <scope>NUCLEOTIDE SEQUENCE [LARGE SCALE GENOMIC DNA]</scope>
    <source>
        <strain evidence="5">CCUG 63369</strain>
    </source>
</reference>